<organism evidence="1 2">
    <name type="scientific">Scutellospora calospora</name>
    <dbReference type="NCBI Taxonomy" id="85575"/>
    <lineage>
        <taxon>Eukaryota</taxon>
        <taxon>Fungi</taxon>
        <taxon>Fungi incertae sedis</taxon>
        <taxon>Mucoromycota</taxon>
        <taxon>Glomeromycotina</taxon>
        <taxon>Glomeromycetes</taxon>
        <taxon>Diversisporales</taxon>
        <taxon>Gigasporaceae</taxon>
        <taxon>Scutellospora</taxon>
    </lineage>
</organism>
<dbReference type="EMBL" id="CAJVPM010004263">
    <property type="protein sequence ID" value="CAG8511191.1"/>
    <property type="molecule type" value="Genomic_DNA"/>
</dbReference>
<feature type="non-terminal residue" evidence="1">
    <location>
        <position position="1"/>
    </location>
</feature>
<keyword evidence="2" id="KW-1185">Reference proteome</keyword>
<reference evidence="1" key="1">
    <citation type="submission" date="2021-06" db="EMBL/GenBank/DDBJ databases">
        <authorList>
            <person name="Kallberg Y."/>
            <person name="Tangrot J."/>
            <person name="Rosling A."/>
        </authorList>
    </citation>
    <scope>NUCLEOTIDE SEQUENCE</scope>
    <source>
        <strain evidence="1">AU212A</strain>
    </source>
</reference>
<evidence type="ECO:0000313" key="1">
    <source>
        <dbReference type="EMBL" id="CAG8511191.1"/>
    </source>
</evidence>
<gene>
    <name evidence="1" type="ORF">SCALOS_LOCUS3666</name>
</gene>
<dbReference type="Proteomes" id="UP000789860">
    <property type="component" value="Unassembled WGS sequence"/>
</dbReference>
<accession>A0ACA9L5X0</accession>
<evidence type="ECO:0000313" key="2">
    <source>
        <dbReference type="Proteomes" id="UP000789860"/>
    </source>
</evidence>
<sequence length="50" mass="5746">PTKLPKTLDNNEKNDTLLENEYLLDSVSSEDQSHEKQSDNEDSKKKNVNL</sequence>
<protein>
    <submittedName>
        <fullName evidence="1">8886_t:CDS:1</fullName>
    </submittedName>
</protein>
<proteinExistence type="predicted"/>
<name>A0ACA9L5X0_9GLOM</name>
<comment type="caution">
    <text evidence="1">The sequence shown here is derived from an EMBL/GenBank/DDBJ whole genome shotgun (WGS) entry which is preliminary data.</text>
</comment>